<keyword evidence="2" id="KW-1185">Reference proteome</keyword>
<accession>A0ABQ9EQG5</accession>
<dbReference type="EMBL" id="JARBDR010000793">
    <property type="protein sequence ID" value="KAJ8307491.1"/>
    <property type="molecule type" value="Genomic_DNA"/>
</dbReference>
<evidence type="ECO:0000313" key="1">
    <source>
        <dbReference type="EMBL" id="KAJ8307491.1"/>
    </source>
</evidence>
<sequence length="167" mass="19289">MYIYVKRISRNNVGFIPLRKNIVTRVVFPLFILVTARVCQNESGARIWRICYLLYDVTCVITRPIDHQITGDTLKQTNTKVTPVLNKKYGTYEDVSPENKSAGVENGVEIREKVVDVFVYSDVSEDRQYGIGENTIKEASDWFPFHSKIELHFQNSSAFEDSRFEVI</sequence>
<evidence type="ECO:0000313" key="2">
    <source>
        <dbReference type="Proteomes" id="UP001217089"/>
    </source>
</evidence>
<gene>
    <name evidence="1" type="ORF">KUTeg_015575</name>
</gene>
<dbReference type="Proteomes" id="UP001217089">
    <property type="component" value="Unassembled WGS sequence"/>
</dbReference>
<reference evidence="1 2" key="1">
    <citation type="submission" date="2022-12" db="EMBL/GenBank/DDBJ databases">
        <title>Chromosome-level genome of Tegillarca granosa.</title>
        <authorList>
            <person name="Kim J."/>
        </authorList>
    </citation>
    <scope>NUCLEOTIDE SEQUENCE [LARGE SCALE GENOMIC DNA]</scope>
    <source>
        <strain evidence="1">Teg-2019</strain>
        <tissue evidence="1">Adductor muscle</tissue>
    </source>
</reference>
<comment type="caution">
    <text evidence="1">The sequence shown here is derived from an EMBL/GenBank/DDBJ whole genome shotgun (WGS) entry which is preliminary data.</text>
</comment>
<protein>
    <submittedName>
        <fullName evidence="1">Uncharacterized protein</fullName>
    </submittedName>
</protein>
<organism evidence="1 2">
    <name type="scientific">Tegillarca granosa</name>
    <name type="common">Malaysian cockle</name>
    <name type="synonym">Anadara granosa</name>
    <dbReference type="NCBI Taxonomy" id="220873"/>
    <lineage>
        <taxon>Eukaryota</taxon>
        <taxon>Metazoa</taxon>
        <taxon>Spiralia</taxon>
        <taxon>Lophotrochozoa</taxon>
        <taxon>Mollusca</taxon>
        <taxon>Bivalvia</taxon>
        <taxon>Autobranchia</taxon>
        <taxon>Pteriomorphia</taxon>
        <taxon>Arcoida</taxon>
        <taxon>Arcoidea</taxon>
        <taxon>Arcidae</taxon>
        <taxon>Tegillarca</taxon>
    </lineage>
</organism>
<name>A0ABQ9EQG5_TEGGR</name>
<proteinExistence type="predicted"/>